<reference evidence="4 5" key="1">
    <citation type="submission" date="2024-06" db="EMBL/GenBank/DDBJ databases">
        <title>Genomic Encyclopedia of Type Strains, Phase IV (KMG-IV): sequencing the most valuable type-strain genomes for metagenomic binning, comparative biology and taxonomic classification.</title>
        <authorList>
            <person name="Goeker M."/>
        </authorList>
    </citation>
    <scope>NUCLEOTIDE SEQUENCE [LARGE SCALE GENOMIC DNA]</scope>
    <source>
        <strain evidence="4 5">DSM 27865</strain>
    </source>
</reference>
<dbReference type="InterPro" id="IPR009057">
    <property type="entry name" value="Homeodomain-like_sf"/>
</dbReference>
<protein>
    <submittedName>
        <fullName evidence="4">AraC-like DNA-binding protein</fullName>
    </submittedName>
</protein>
<evidence type="ECO:0000256" key="1">
    <source>
        <dbReference type="ARBA" id="ARBA00023015"/>
    </source>
</evidence>
<evidence type="ECO:0000313" key="4">
    <source>
        <dbReference type="EMBL" id="MET3792867.1"/>
    </source>
</evidence>
<dbReference type="RefSeq" id="WP_354196264.1">
    <property type="nucleotide sequence ID" value="NZ_JBEPML010000010.1"/>
</dbReference>
<dbReference type="InterPro" id="IPR018060">
    <property type="entry name" value="HTH_AraC"/>
</dbReference>
<dbReference type="Proteomes" id="UP001549076">
    <property type="component" value="Unassembled WGS sequence"/>
</dbReference>
<dbReference type="Pfam" id="PF12833">
    <property type="entry name" value="HTH_18"/>
    <property type="match status" value="1"/>
</dbReference>
<dbReference type="PANTHER" id="PTHR47893:SF1">
    <property type="entry name" value="REGULATORY PROTEIN PCHR"/>
    <property type="match status" value="1"/>
</dbReference>
<dbReference type="Gene3D" id="1.10.10.60">
    <property type="entry name" value="Homeodomain-like"/>
    <property type="match status" value="1"/>
</dbReference>
<organism evidence="4 5">
    <name type="scientific">Aquamicrobium terrae</name>
    <dbReference type="NCBI Taxonomy" id="1324945"/>
    <lineage>
        <taxon>Bacteria</taxon>
        <taxon>Pseudomonadati</taxon>
        <taxon>Pseudomonadota</taxon>
        <taxon>Alphaproteobacteria</taxon>
        <taxon>Hyphomicrobiales</taxon>
        <taxon>Phyllobacteriaceae</taxon>
        <taxon>Aquamicrobium</taxon>
    </lineage>
</organism>
<dbReference type="PANTHER" id="PTHR47893">
    <property type="entry name" value="REGULATORY PROTEIN PCHR"/>
    <property type="match status" value="1"/>
</dbReference>
<name>A0ABV2N426_9HYPH</name>
<dbReference type="PROSITE" id="PS01124">
    <property type="entry name" value="HTH_ARAC_FAMILY_2"/>
    <property type="match status" value="1"/>
</dbReference>
<keyword evidence="2" id="KW-0804">Transcription</keyword>
<feature type="domain" description="HTH araC/xylS-type" evidence="3">
    <location>
        <begin position="243"/>
        <end position="341"/>
    </location>
</feature>
<proteinExistence type="predicted"/>
<sequence length="343" mass="37815">MRNDKTDRRPVNPASAPRPLARRIRVADFLHKDGVGVDSSDDRLTQEDTLINGEFLHQELRQGLFLHVSDAVEERPFTVTSSLSEGLSCIFFLEGAVDIELGGRRFEFHGGLKGALSGAAIMTTTSESFRRASRGRQHVRHLVVSATPEWLDVQGLEEISERSLAAGLLRDNLADHRWTLTPHAADLVRQIAVPSAFTPELRRLHLEGRAVEIVAETIAAVMRAERNRGESSGLGRIDLMRLQRARDLIRADPAAPLSVEAIAREAGISASGLQRLFRLGEGLGVFEYVRRLRLERAFEALQKGEASVQQASVIAGYASPANFATAFRRQFGLSPREVSRPAS</sequence>
<dbReference type="SUPFAM" id="SSF46689">
    <property type="entry name" value="Homeodomain-like"/>
    <property type="match status" value="2"/>
</dbReference>
<gene>
    <name evidence="4" type="ORF">ABID37_003090</name>
</gene>
<evidence type="ECO:0000259" key="3">
    <source>
        <dbReference type="PROSITE" id="PS01124"/>
    </source>
</evidence>
<keyword evidence="1" id="KW-0805">Transcription regulation</keyword>
<keyword evidence="5" id="KW-1185">Reference proteome</keyword>
<dbReference type="EMBL" id="JBEPML010000010">
    <property type="protein sequence ID" value="MET3792867.1"/>
    <property type="molecule type" value="Genomic_DNA"/>
</dbReference>
<comment type="caution">
    <text evidence="4">The sequence shown here is derived from an EMBL/GenBank/DDBJ whole genome shotgun (WGS) entry which is preliminary data.</text>
</comment>
<accession>A0ABV2N426</accession>
<evidence type="ECO:0000256" key="2">
    <source>
        <dbReference type="ARBA" id="ARBA00023163"/>
    </source>
</evidence>
<evidence type="ECO:0000313" key="5">
    <source>
        <dbReference type="Proteomes" id="UP001549076"/>
    </source>
</evidence>
<dbReference type="InterPro" id="IPR053142">
    <property type="entry name" value="PchR_regulatory_protein"/>
</dbReference>
<dbReference type="SMART" id="SM00342">
    <property type="entry name" value="HTH_ARAC"/>
    <property type="match status" value="1"/>
</dbReference>